<evidence type="ECO:0000259" key="4">
    <source>
        <dbReference type="PROSITE" id="PS01124"/>
    </source>
</evidence>
<dbReference type="RefSeq" id="WP_377489381.1">
    <property type="nucleotide sequence ID" value="NZ_JBHMDO010000003.1"/>
</dbReference>
<accession>A0ABV5KHV3</accession>
<evidence type="ECO:0000256" key="2">
    <source>
        <dbReference type="ARBA" id="ARBA00023125"/>
    </source>
</evidence>
<dbReference type="InterPro" id="IPR011256">
    <property type="entry name" value="Reg_factor_effector_dom_sf"/>
</dbReference>
<keyword evidence="2" id="KW-0238">DNA-binding</keyword>
<dbReference type="InterPro" id="IPR010499">
    <property type="entry name" value="AraC_E-bd"/>
</dbReference>
<dbReference type="PROSITE" id="PS00041">
    <property type="entry name" value="HTH_ARAC_FAMILY_1"/>
    <property type="match status" value="1"/>
</dbReference>
<reference evidence="5 6" key="1">
    <citation type="submission" date="2024-09" db="EMBL/GenBank/DDBJ databases">
        <authorList>
            <person name="Sun Q."/>
            <person name="Mori K."/>
        </authorList>
    </citation>
    <scope>NUCLEOTIDE SEQUENCE [LARGE SCALE GENOMIC DNA]</scope>
    <source>
        <strain evidence="5 6">TISTR 2452</strain>
    </source>
</reference>
<evidence type="ECO:0000313" key="6">
    <source>
        <dbReference type="Proteomes" id="UP001589747"/>
    </source>
</evidence>
<organism evidence="5 6">
    <name type="scientific">Paenibacillus aurantiacus</name>
    <dbReference type="NCBI Taxonomy" id="1936118"/>
    <lineage>
        <taxon>Bacteria</taxon>
        <taxon>Bacillati</taxon>
        <taxon>Bacillota</taxon>
        <taxon>Bacilli</taxon>
        <taxon>Bacillales</taxon>
        <taxon>Paenibacillaceae</taxon>
        <taxon>Paenibacillus</taxon>
    </lineage>
</organism>
<dbReference type="SMART" id="SM00342">
    <property type="entry name" value="HTH_ARAC"/>
    <property type="match status" value="1"/>
</dbReference>
<dbReference type="InterPro" id="IPR018060">
    <property type="entry name" value="HTH_AraC"/>
</dbReference>
<name>A0ABV5KHV3_9BACL</name>
<keyword evidence="6" id="KW-1185">Reference proteome</keyword>
<sequence>MNDGYGNRLQKVLTYIEANLQSAISLDELADVSHFSKYHFVRLFSALQGQAPMAYVTERRLLRALEYLSTTDRTMLDIASLCGFGSLTRFNAAFKKRYEATPSQMRQKLKQPSNIQPAASNIREESPPAAGYDGHSNNHHSFLRRVWGMNIEVVELPSYSVAYVTHVGSYLDTYKAWGTLGVWAERHRIFPPEQQFMGISLDDPSVTDEYACRYLACVTVPDAIRLAGCGDPQVAFQTLPGGLYARYKFYDTIDKFAFAYQSVYGGWLPNSEYEPDDRHALEFCMNNPATDPEGKTKVDLYVPIRRMGG</sequence>
<proteinExistence type="predicted"/>
<dbReference type="PROSITE" id="PS01124">
    <property type="entry name" value="HTH_ARAC_FAMILY_2"/>
    <property type="match status" value="1"/>
</dbReference>
<dbReference type="Proteomes" id="UP001589747">
    <property type="component" value="Unassembled WGS sequence"/>
</dbReference>
<dbReference type="InterPro" id="IPR050908">
    <property type="entry name" value="SmbC-like"/>
</dbReference>
<dbReference type="SUPFAM" id="SSF55136">
    <property type="entry name" value="Probable bacterial effector-binding domain"/>
    <property type="match status" value="1"/>
</dbReference>
<keyword evidence="1" id="KW-0805">Transcription regulation</keyword>
<evidence type="ECO:0000256" key="1">
    <source>
        <dbReference type="ARBA" id="ARBA00023015"/>
    </source>
</evidence>
<dbReference type="SUPFAM" id="SSF46689">
    <property type="entry name" value="Homeodomain-like"/>
    <property type="match status" value="2"/>
</dbReference>
<dbReference type="EMBL" id="JBHMDO010000003">
    <property type="protein sequence ID" value="MFB9324812.1"/>
    <property type="molecule type" value="Genomic_DNA"/>
</dbReference>
<dbReference type="InterPro" id="IPR029442">
    <property type="entry name" value="GyrI-like"/>
</dbReference>
<dbReference type="PANTHER" id="PTHR40055:SF1">
    <property type="entry name" value="TRANSCRIPTIONAL REGULATOR YGIV-RELATED"/>
    <property type="match status" value="1"/>
</dbReference>
<dbReference type="InterPro" id="IPR009057">
    <property type="entry name" value="Homeodomain-like_sf"/>
</dbReference>
<comment type="caution">
    <text evidence="5">The sequence shown here is derived from an EMBL/GenBank/DDBJ whole genome shotgun (WGS) entry which is preliminary data.</text>
</comment>
<dbReference type="PANTHER" id="PTHR40055">
    <property type="entry name" value="TRANSCRIPTIONAL REGULATOR YGIV-RELATED"/>
    <property type="match status" value="1"/>
</dbReference>
<dbReference type="Gene3D" id="3.20.80.10">
    <property type="entry name" value="Regulatory factor, effector binding domain"/>
    <property type="match status" value="1"/>
</dbReference>
<feature type="domain" description="HTH araC/xylS-type" evidence="4">
    <location>
        <begin position="10"/>
        <end position="108"/>
    </location>
</feature>
<dbReference type="InterPro" id="IPR018062">
    <property type="entry name" value="HTH_AraC-typ_CS"/>
</dbReference>
<evidence type="ECO:0000313" key="5">
    <source>
        <dbReference type="EMBL" id="MFB9324812.1"/>
    </source>
</evidence>
<evidence type="ECO:0000256" key="3">
    <source>
        <dbReference type="ARBA" id="ARBA00023163"/>
    </source>
</evidence>
<dbReference type="Pfam" id="PF12833">
    <property type="entry name" value="HTH_18"/>
    <property type="match status" value="1"/>
</dbReference>
<protein>
    <submittedName>
        <fullName evidence="5">GyrI-like domain-containing protein</fullName>
    </submittedName>
</protein>
<dbReference type="Gene3D" id="1.10.10.60">
    <property type="entry name" value="Homeodomain-like"/>
    <property type="match status" value="2"/>
</dbReference>
<gene>
    <name evidence="5" type="ORF">ACFFSY_02510</name>
</gene>
<dbReference type="Pfam" id="PF06445">
    <property type="entry name" value="GyrI-like"/>
    <property type="match status" value="1"/>
</dbReference>
<keyword evidence="3" id="KW-0804">Transcription</keyword>
<dbReference type="SMART" id="SM00871">
    <property type="entry name" value="AraC_E_bind"/>
    <property type="match status" value="1"/>
</dbReference>